<feature type="transmembrane region" description="Helical" evidence="1">
    <location>
        <begin position="127"/>
        <end position="147"/>
    </location>
</feature>
<dbReference type="InterPro" id="IPR007820">
    <property type="entry name" value="AbrB_fam"/>
</dbReference>
<dbReference type="Proteomes" id="UP000269903">
    <property type="component" value="Chromosome"/>
</dbReference>
<keyword evidence="1" id="KW-0812">Transmembrane</keyword>
<dbReference type="Pfam" id="PF05145">
    <property type="entry name" value="AbrB"/>
    <property type="match status" value="2"/>
</dbReference>
<evidence type="ECO:0000256" key="1">
    <source>
        <dbReference type="SAM" id="Phobius"/>
    </source>
</evidence>
<evidence type="ECO:0000313" key="3">
    <source>
        <dbReference type="Proteomes" id="UP000269903"/>
    </source>
</evidence>
<proteinExistence type="predicted"/>
<protein>
    <submittedName>
        <fullName evidence="2">Ammonia monooxygenase</fullName>
    </submittedName>
</protein>
<dbReference type="NCBIfam" id="TIGR03082">
    <property type="entry name" value="Gneg_AbrB_dup"/>
    <property type="match status" value="1"/>
</dbReference>
<feature type="transmembrane region" description="Helical" evidence="1">
    <location>
        <begin position="380"/>
        <end position="397"/>
    </location>
</feature>
<organism evidence="2 3">
    <name type="scientific">Streptococcus equi subsp. zooepidemicus</name>
    <dbReference type="NCBI Taxonomy" id="40041"/>
    <lineage>
        <taxon>Bacteria</taxon>
        <taxon>Bacillati</taxon>
        <taxon>Bacillota</taxon>
        <taxon>Bacilli</taxon>
        <taxon>Lactobacillales</taxon>
        <taxon>Streptococcaceae</taxon>
        <taxon>Streptococcus</taxon>
    </lineage>
</organism>
<feature type="transmembrane region" description="Helical" evidence="1">
    <location>
        <begin position="313"/>
        <end position="336"/>
    </location>
</feature>
<dbReference type="EMBL" id="LR134317">
    <property type="protein sequence ID" value="VEF06378.1"/>
    <property type="molecule type" value="Genomic_DNA"/>
</dbReference>
<reference evidence="2 3" key="1">
    <citation type="submission" date="2018-12" db="EMBL/GenBank/DDBJ databases">
        <authorList>
            <consortium name="Pathogen Informatics"/>
        </authorList>
    </citation>
    <scope>NUCLEOTIDE SEQUENCE [LARGE SCALE GENOMIC DNA]</scope>
    <source>
        <strain evidence="2 3">NCTC6180</strain>
    </source>
</reference>
<feature type="transmembrane region" description="Helical" evidence="1">
    <location>
        <begin position="44"/>
        <end position="62"/>
    </location>
</feature>
<feature type="transmembrane region" description="Helical" evidence="1">
    <location>
        <begin position="236"/>
        <end position="254"/>
    </location>
</feature>
<dbReference type="GO" id="GO:0016020">
    <property type="term" value="C:membrane"/>
    <property type="evidence" value="ECO:0007669"/>
    <property type="project" value="InterPro"/>
</dbReference>
<keyword evidence="2" id="KW-0560">Oxidoreductase</keyword>
<feature type="transmembrane region" description="Helical" evidence="1">
    <location>
        <begin position="68"/>
        <end position="87"/>
    </location>
</feature>
<dbReference type="GO" id="GO:0010468">
    <property type="term" value="P:regulation of gene expression"/>
    <property type="evidence" value="ECO:0007669"/>
    <property type="project" value="InterPro"/>
</dbReference>
<accession>A0A7Z8ZVA7</accession>
<sequence>MLLIGGSTYLITIDITSQIWVNLFSNNSDLCYNRAIDIKGNKGAGMLSILMTLFIGTLGGLVAKRLSIPAPFMIGSMVAVALASILTKQVEAINPMKIFAQIISGAYIGQSVSKSDLLNLPKLAKSIISLMSLFTLNMFLLGGVFVYCFDLDPVTALLSCLPGGIMDVSLMAVDMGAKADMVATLQSARLVGMLLFLPVWVTFWVNRFDPKAKATKKKIVKSASSQDTRPSRKEQLWNNVQVLSIATIGGLIGLGLKIPVGALIVSLLFSTALKVLRQTSQMPSTLRYIAQVFAGSIIGTSFTQNSLLQMGRLIVPILLLLSSYLIINLFFGYIMYKKGILDLQSALFASSPAGATDISLLAGELGGDMPKIAGIQISRTLYTVVIMPLLVKWLISIW</sequence>
<keyword evidence="1" id="KW-0472">Membrane</keyword>
<dbReference type="AlphaFoldDB" id="A0A7Z8ZVA7"/>
<keyword evidence="1" id="KW-1133">Transmembrane helix</keyword>
<feature type="transmembrane region" description="Helical" evidence="1">
    <location>
        <begin position="190"/>
        <end position="208"/>
    </location>
</feature>
<evidence type="ECO:0000313" key="2">
    <source>
        <dbReference type="EMBL" id="VEF06378.1"/>
    </source>
</evidence>
<dbReference type="GO" id="GO:0004497">
    <property type="term" value="F:monooxygenase activity"/>
    <property type="evidence" value="ECO:0007669"/>
    <property type="project" value="UniProtKB-KW"/>
</dbReference>
<gene>
    <name evidence="2" type="ORF">NCTC6180_00779</name>
</gene>
<keyword evidence="2" id="KW-0503">Monooxygenase</keyword>
<feature type="transmembrane region" description="Helical" evidence="1">
    <location>
        <begin position="288"/>
        <end position="307"/>
    </location>
</feature>
<name>A0A7Z8ZVA7_STRSZ</name>
<dbReference type="PANTHER" id="PTHR38457:SF1">
    <property type="entry name" value="REGULATOR ABRB-RELATED"/>
    <property type="match status" value="1"/>
</dbReference>
<dbReference type="PIRSF" id="PIRSF038991">
    <property type="entry name" value="Protein_AbrB"/>
    <property type="match status" value="1"/>
</dbReference>
<dbReference type="PANTHER" id="PTHR38457">
    <property type="entry name" value="REGULATOR ABRB-RELATED"/>
    <property type="match status" value="1"/>
</dbReference>
<dbReference type="InterPro" id="IPR017516">
    <property type="entry name" value="AbrB_dup"/>
</dbReference>